<dbReference type="GO" id="GO:0000976">
    <property type="term" value="F:transcription cis-regulatory region binding"/>
    <property type="evidence" value="ECO:0007669"/>
    <property type="project" value="TreeGrafter"/>
</dbReference>
<dbReference type="Proteomes" id="UP000602087">
    <property type="component" value="Unassembled WGS sequence"/>
</dbReference>
<reference evidence="4" key="1">
    <citation type="submission" date="2020-12" db="EMBL/GenBank/DDBJ databases">
        <title>Sanguibacter suaedae sp. nov., isolated from Suaeda aralocaspica.</title>
        <authorList>
            <person name="Ma Q."/>
        </authorList>
    </citation>
    <scope>NUCLEOTIDE SEQUENCE</scope>
    <source>
        <strain evidence="4">YZGR15</strain>
    </source>
</reference>
<accession>A0A934MDJ2</accession>
<dbReference type="PROSITE" id="PS50977">
    <property type="entry name" value="HTH_TETR_2"/>
    <property type="match status" value="1"/>
</dbReference>
<dbReference type="InterPro" id="IPR050109">
    <property type="entry name" value="HTH-type_TetR-like_transc_reg"/>
</dbReference>
<evidence type="ECO:0000313" key="5">
    <source>
        <dbReference type="Proteomes" id="UP000602087"/>
    </source>
</evidence>
<feature type="DNA-binding region" description="H-T-H motif" evidence="2">
    <location>
        <begin position="33"/>
        <end position="52"/>
    </location>
</feature>
<dbReference type="SUPFAM" id="SSF46689">
    <property type="entry name" value="Homeodomain-like"/>
    <property type="match status" value="1"/>
</dbReference>
<evidence type="ECO:0000256" key="1">
    <source>
        <dbReference type="ARBA" id="ARBA00023125"/>
    </source>
</evidence>
<dbReference type="RefSeq" id="WP_198733421.1">
    <property type="nucleotide sequence ID" value="NZ_JAEINH010000005.1"/>
</dbReference>
<proteinExistence type="predicted"/>
<dbReference type="EMBL" id="JAEINH010000005">
    <property type="protein sequence ID" value="MBI9114854.1"/>
    <property type="molecule type" value="Genomic_DNA"/>
</dbReference>
<dbReference type="InterPro" id="IPR009057">
    <property type="entry name" value="Homeodomain-like_sf"/>
</dbReference>
<evidence type="ECO:0000256" key="2">
    <source>
        <dbReference type="PROSITE-ProRule" id="PRU00335"/>
    </source>
</evidence>
<protein>
    <submittedName>
        <fullName evidence="4">TetR family transcriptional regulator</fullName>
    </submittedName>
</protein>
<dbReference type="PANTHER" id="PTHR30055:SF146">
    <property type="entry name" value="HTH-TYPE TRANSCRIPTIONAL DUAL REGULATOR CECR"/>
    <property type="match status" value="1"/>
</dbReference>
<dbReference type="Gene3D" id="1.10.10.60">
    <property type="entry name" value="Homeodomain-like"/>
    <property type="match status" value="1"/>
</dbReference>
<dbReference type="GO" id="GO:0003700">
    <property type="term" value="F:DNA-binding transcription factor activity"/>
    <property type="evidence" value="ECO:0007669"/>
    <property type="project" value="TreeGrafter"/>
</dbReference>
<comment type="caution">
    <text evidence="4">The sequence shown here is derived from an EMBL/GenBank/DDBJ whole genome shotgun (WGS) entry which is preliminary data.</text>
</comment>
<dbReference type="AlphaFoldDB" id="A0A934MDJ2"/>
<evidence type="ECO:0000313" key="4">
    <source>
        <dbReference type="EMBL" id="MBI9114854.1"/>
    </source>
</evidence>
<name>A0A934MDJ2_9MICO</name>
<dbReference type="Pfam" id="PF00440">
    <property type="entry name" value="TetR_N"/>
    <property type="match status" value="1"/>
</dbReference>
<gene>
    <name evidence="4" type="ORF">JAV76_07495</name>
</gene>
<dbReference type="InterPro" id="IPR001647">
    <property type="entry name" value="HTH_TetR"/>
</dbReference>
<sequence length="183" mass="19558">MTLRSLSTAADRRSTIVSAALTAFSRSGYTGTTIADVAREAAISSAYVLKLFGGKEALFVAALDECFERIEQTLASAPASGTPGEILDAMGDAYAELIADRTLLLIQVHAQSVAMLPAIGDSLRAGLARTTRFAKQRSGAPDDDVQRFIAYGQLCHLVVTSGIADLDDDWTRILTDNLRHPEI</sequence>
<keyword evidence="5" id="KW-1185">Reference proteome</keyword>
<organism evidence="4 5">
    <name type="scientific">Sanguibacter suaedae</name>
    <dbReference type="NCBI Taxonomy" id="2795737"/>
    <lineage>
        <taxon>Bacteria</taxon>
        <taxon>Bacillati</taxon>
        <taxon>Actinomycetota</taxon>
        <taxon>Actinomycetes</taxon>
        <taxon>Micrococcales</taxon>
        <taxon>Sanguibacteraceae</taxon>
        <taxon>Sanguibacter</taxon>
    </lineage>
</organism>
<dbReference type="Gene3D" id="1.10.357.10">
    <property type="entry name" value="Tetracycline Repressor, domain 2"/>
    <property type="match status" value="1"/>
</dbReference>
<feature type="domain" description="HTH tetR-type" evidence="3">
    <location>
        <begin position="10"/>
        <end position="70"/>
    </location>
</feature>
<evidence type="ECO:0000259" key="3">
    <source>
        <dbReference type="PROSITE" id="PS50977"/>
    </source>
</evidence>
<keyword evidence="1 2" id="KW-0238">DNA-binding</keyword>
<dbReference type="PANTHER" id="PTHR30055">
    <property type="entry name" value="HTH-TYPE TRANSCRIPTIONAL REGULATOR RUTR"/>
    <property type="match status" value="1"/>
</dbReference>